<accession>D4LE19</accession>
<dbReference type="EMBL" id="FP929052">
    <property type="protein sequence ID" value="CBL17864.1"/>
    <property type="molecule type" value="Genomic_DNA"/>
</dbReference>
<dbReference type="AlphaFoldDB" id="D4LE19"/>
<proteinExistence type="predicted"/>
<gene>
    <name evidence="2" type="ordered locus">RUM_18090</name>
</gene>
<name>D4LE19_RUMC1</name>
<feature type="domain" description="IrrE N-terminal-like" evidence="1">
    <location>
        <begin position="29"/>
        <end position="130"/>
    </location>
</feature>
<dbReference type="GeneID" id="83156488"/>
<dbReference type="STRING" id="213810.RUM_18090"/>
<protein>
    <submittedName>
        <fullName evidence="2">Predicted Zn peptidase</fullName>
    </submittedName>
</protein>
<dbReference type="KEGG" id="rch:RUM_18090"/>
<sequence>MDPSTVYRQVQALIRHWGTSDPVRLAADMGIRVYDCPDFRDLLGMYTYRWKHRIVLMNPNVSEDLYRMVLAHELGHDQLHRQLAGGEGLQEFQLFRMAGRTEYEANAFAAHLLIDDGELAELVREGYDAEAAASMLCVDVNLLLIKVQQMQKLGVPLKLPYAPDGAFFRNVRE</sequence>
<dbReference type="Proteomes" id="UP000007054">
    <property type="component" value="Chromosome"/>
</dbReference>
<dbReference type="Pfam" id="PF06114">
    <property type="entry name" value="Peptidase_M78"/>
    <property type="match status" value="1"/>
</dbReference>
<dbReference type="Gene3D" id="1.10.10.2910">
    <property type="match status" value="1"/>
</dbReference>
<dbReference type="InterPro" id="IPR052345">
    <property type="entry name" value="Rad_response_metalloprotease"/>
</dbReference>
<evidence type="ECO:0000313" key="2">
    <source>
        <dbReference type="EMBL" id="CBL17864.1"/>
    </source>
</evidence>
<dbReference type="RefSeq" id="WP_015558770.1">
    <property type="nucleotide sequence ID" value="NC_021039.1"/>
</dbReference>
<organism evidence="2 3">
    <name type="scientific">Ruminococcus champanellensis (strain DSM 18848 / JCM 17042 / KCTC 15320 / 18P13)</name>
    <dbReference type="NCBI Taxonomy" id="213810"/>
    <lineage>
        <taxon>Bacteria</taxon>
        <taxon>Bacillati</taxon>
        <taxon>Bacillota</taxon>
        <taxon>Clostridia</taxon>
        <taxon>Eubacteriales</taxon>
        <taxon>Oscillospiraceae</taxon>
        <taxon>Ruminococcus</taxon>
    </lineage>
</organism>
<reference evidence="2" key="1">
    <citation type="submission" date="2010-03" db="EMBL/GenBank/DDBJ databases">
        <title>The genome sequence of Ruminococcus sp. 18P13.</title>
        <authorList>
            <consortium name="metaHIT consortium -- http://www.metahit.eu/"/>
            <person name="Pajon A."/>
            <person name="Turner K."/>
            <person name="Parkhill J."/>
            <person name="Bernalier A."/>
        </authorList>
    </citation>
    <scope>NUCLEOTIDE SEQUENCE [LARGE SCALE GENOMIC DNA]</scope>
    <source>
        <strain evidence="2">Type strain: 18P13</strain>
    </source>
</reference>
<dbReference type="PANTHER" id="PTHR43236">
    <property type="entry name" value="ANTITOXIN HIGA1"/>
    <property type="match status" value="1"/>
</dbReference>
<dbReference type="PATRIC" id="fig|213810.4.peg.1705"/>
<dbReference type="PANTHER" id="PTHR43236:SF1">
    <property type="entry name" value="BLL7220 PROTEIN"/>
    <property type="match status" value="1"/>
</dbReference>
<evidence type="ECO:0000259" key="1">
    <source>
        <dbReference type="Pfam" id="PF06114"/>
    </source>
</evidence>
<reference evidence="2" key="2">
    <citation type="submission" date="2010-03" db="EMBL/GenBank/DDBJ databases">
        <authorList>
            <person name="Pajon A."/>
        </authorList>
    </citation>
    <scope>NUCLEOTIDE SEQUENCE</scope>
    <source>
        <strain evidence="2">Type strain: 18P13</strain>
    </source>
</reference>
<dbReference type="InterPro" id="IPR010359">
    <property type="entry name" value="IrrE_HExxH"/>
</dbReference>
<evidence type="ECO:0000313" key="3">
    <source>
        <dbReference type="Proteomes" id="UP000007054"/>
    </source>
</evidence>
<keyword evidence="3" id="KW-1185">Reference proteome</keyword>
<dbReference type="HOGENOM" id="CLU_122894_0_0_9"/>